<dbReference type="Gene3D" id="2.60.120.200">
    <property type="match status" value="1"/>
</dbReference>
<dbReference type="Proteomes" id="UP001500051">
    <property type="component" value="Unassembled WGS sequence"/>
</dbReference>
<reference evidence="8" key="1">
    <citation type="journal article" date="2019" name="Int. J. Syst. Evol. Microbiol.">
        <title>The Global Catalogue of Microorganisms (GCM) 10K type strain sequencing project: providing services to taxonomists for standard genome sequencing and annotation.</title>
        <authorList>
            <consortium name="The Broad Institute Genomics Platform"/>
            <consortium name="The Broad Institute Genome Sequencing Center for Infectious Disease"/>
            <person name="Wu L."/>
            <person name="Ma J."/>
        </authorList>
    </citation>
    <scope>NUCLEOTIDE SEQUENCE [LARGE SCALE GENOMIC DNA]</scope>
    <source>
        <strain evidence="8">JCM 16548</strain>
    </source>
</reference>
<name>A0ABP7ECY6_9ACTN</name>
<comment type="pathway">
    <text evidence="1">Glycan metabolism; L-arabinan degradation.</text>
</comment>
<evidence type="ECO:0000256" key="1">
    <source>
        <dbReference type="ARBA" id="ARBA00004834"/>
    </source>
</evidence>
<feature type="signal peptide" evidence="6">
    <location>
        <begin position="1"/>
        <end position="23"/>
    </location>
</feature>
<organism evidence="7 8">
    <name type="scientific">Microlunatus aurantiacus</name>
    <dbReference type="NCBI Taxonomy" id="446786"/>
    <lineage>
        <taxon>Bacteria</taxon>
        <taxon>Bacillati</taxon>
        <taxon>Actinomycetota</taxon>
        <taxon>Actinomycetes</taxon>
        <taxon>Propionibacteriales</taxon>
        <taxon>Propionibacteriaceae</taxon>
        <taxon>Microlunatus</taxon>
    </lineage>
</organism>
<dbReference type="PANTHER" id="PTHR43301:SF3">
    <property type="entry name" value="ARABINAN ENDO-1,5-ALPHA-L-ARABINOSIDASE A-RELATED"/>
    <property type="match status" value="1"/>
</dbReference>
<dbReference type="SUPFAM" id="SSF75005">
    <property type="entry name" value="Arabinanase/levansucrase/invertase"/>
    <property type="match status" value="1"/>
</dbReference>
<keyword evidence="8" id="KW-1185">Reference proteome</keyword>
<dbReference type="SUPFAM" id="SSF49899">
    <property type="entry name" value="Concanavalin A-like lectins/glucanases"/>
    <property type="match status" value="1"/>
</dbReference>
<evidence type="ECO:0000313" key="8">
    <source>
        <dbReference type="Proteomes" id="UP001500051"/>
    </source>
</evidence>
<dbReference type="Gene3D" id="2.115.10.20">
    <property type="entry name" value="Glycosyl hydrolase domain, family 43"/>
    <property type="match status" value="1"/>
</dbReference>
<dbReference type="InterPro" id="IPR050727">
    <property type="entry name" value="GH43_arabinanases"/>
</dbReference>
<keyword evidence="4" id="KW-0326">Glycosidase</keyword>
<evidence type="ECO:0000256" key="4">
    <source>
        <dbReference type="ARBA" id="ARBA00023295"/>
    </source>
</evidence>
<protein>
    <recommendedName>
        <fullName evidence="9">Glycosyl hydrolases family 43</fullName>
    </recommendedName>
</protein>
<proteinExistence type="inferred from homology"/>
<evidence type="ECO:0000256" key="6">
    <source>
        <dbReference type="SAM" id="SignalP"/>
    </source>
</evidence>
<accession>A0ABP7ECY6</accession>
<keyword evidence="6" id="KW-0732">Signal</keyword>
<dbReference type="CDD" id="cd18616">
    <property type="entry name" value="GH43_ABN-like"/>
    <property type="match status" value="1"/>
</dbReference>
<evidence type="ECO:0008006" key="9">
    <source>
        <dbReference type="Google" id="ProtNLM"/>
    </source>
</evidence>
<dbReference type="InterPro" id="IPR023296">
    <property type="entry name" value="Glyco_hydro_beta-prop_sf"/>
</dbReference>
<evidence type="ECO:0000313" key="7">
    <source>
        <dbReference type="EMBL" id="GAA3715342.1"/>
    </source>
</evidence>
<gene>
    <name evidence="7" type="ORF">GCM10022204_38500</name>
</gene>
<sequence>MRALIAILTVVLLLLTTSAPADARPPREPIRNPVSASFADTFADPAVIQGKDGWWYAYSTADPLRADDAPGVMHIARTRDWRSWSYLGTVFDGSNRPSWATATSGLWAPDVRYVAGRYVLYFTVTDTTLHPGDDSAIGVATAPTPVGPWTPSDTPVVAPRAASGGGFLWTFDPAAFTDVEGRHYLYYGSYFGGLWVTRLSADGLTPVGAATQVAIDNRYEGSYVVRHDGWYYLMGSAANCCAGPTTGYSVFAGRSRSPLGPFLDADGISLLASAVGGTTVLTQNGNTWVGAGHHAVVTDARGQTFVVYHAIDRNQPWLTEPFGINRRPMLIDRLDWIDGWPRTRAGLGPSDGPQAAPVTGSGLGITAEDPAARGIWGATAGPTDPQSGPTARVRGVATTQRPAPADRVRLRADLRGDRATTVVLGRGDRRLRVTFDPTGQRLTVRAGTGATVRTPVTFSPGWRTLTVTADGPQVTAQVSSSDLADPAAEVTTRVRGFAVSSAPVQVSGSDTLLDNLTIRPLARPHTTAAPVPQVGRLLGGDEFDSPALTGWDVVRPSGDVTVADGALSWRLTSTDLTGGSNNATVLLRQPPAGDWIAETRLRLDLGTDTVRNYQQAGLVAYRSDDDFARLGSVAIWNTRQTEFGRELVATADGGTSYGGAVIGTPAPEVWLRLAHTTDAAGEHLFRAGTSRDGRAWTWGATWTFAPGATPRIGLVAHGGAEPATTATFDYLRLYRLAP</sequence>
<evidence type="ECO:0000256" key="3">
    <source>
        <dbReference type="ARBA" id="ARBA00022801"/>
    </source>
</evidence>
<feature type="region of interest" description="Disordered" evidence="5">
    <location>
        <begin position="379"/>
        <end position="402"/>
    </location>
</feature>
<dbReference type="RefSeq" id="WP_344814080.1">
    <property type="nucleotide sequence ID" value="NZ_BAAAYX010000020.1"/>
</dbReference>
<evidence type="ECO:0000256" key="5">
    <source>
        <dbReference type="SAM" id="MobiDB-lite"/>
    </source>
</evidence>
<comment type="caution">
    <text evidence="7">The sequence shown here is derived from an EMBL/GenBank/DDBJ whole genome shotgun (WGS) entry which is preliminary data.</text>
</comment>
<feature type="chain" id="PRO_5045472206" description="Glycosyl hydrolases family 43" evidence="6">
    <location>
        <begin position="24"/>
        <end position="738"/>
    </location>
</feature>
<keyword evidence="3" id="KW-0378">Hydrolase</keyword>
<dbReference type="EMBL" id="BAAAYX010000020">
    <property type="protein sequence ID" value="GAA3715342.1"/>
    <property type="molecule type" value="Genomic_DNA"/>
</dbReference>
<dbReference type="InterPro" id="IPR013320">
    <property type="entry name" value="ConA-like_dom_sf"/>
</dbReference>
<evidence type="ECO:0000256" key="2">
    <source>
        <dbReference type="ARBA" id="ARBA00009865"/>
    </source>
</evidence>
<dbReference type="InterPro" id="IPR006710">
    <property type="entry name" value="Glyco_hydro_43"/>
</dbReference>
<comment type="similarity">
    <text evidence="2">Belongs to the glycosyl hydrolase 43 family.</text>
</comment>
<dbReference type="Pfam" id="PF04616">
    <property type="entry name" value="Glyco_hydro_43"/>
    <property type="match status" value="1"/>
</dbReference>
<dbReference type="PANTHER" id="PTHR43301">
    <property type="entry name" value="ARABINAN ENDO-1,5-ALPHA-L-ARABINOSIDASE"/>
    <property type="match status" value="1"/>
</dbReference>